<evidence type="ECO:0000313" key="9">
    <source>
        <dbReference type="EMBL" id="OBK16287.1"/>
    </source>
</evidence>
<evidence type="ECO:0000256" key="6">
    <source>
        <dbReference type="ARBA" id="ARBA00022989"/>
    </source>
</evidence>
<evidence type="ECO:0000256" key="5">
    <source>
        <dbReference type="ARBA" id="ARBA00022692"/>
    </source>
</evidence>
<sequence>MITVGTLIRLPQLCHGLNEMHAFRQTQTAYVALEYARRGINMMHTPLPVLGPNADAPMEFPLVQAAAAVLIRLGVNADSAVRIVGLAGFQAAAILLGILVFRWHGRSTAIVALALYEFSPFGLAWGAAALIEFPAVAASLGMVVGLDSWFRNGTRVGLLAGLVSCWFAFLVKATTPPAWCVLLAVSALTAYLSTRSWGRIVTGFLAGPAIGVALAFAWIRYGDSIKIRDPLTRFLFSGTMHDWNFGSVKQHLDPSTYAPALVRISTEIAGPIGLGLVLSVAGILLARTKIERVRRLGWLACAATAPILFLNLYYVHNYYLIAVFPAIIVTVAIGIVEIAQRARAKDCLVIAILSALVVVGSAAPQDISQWTHNPTTDPLAKELQAVTGPNDLILGVGCGWNPQTLYFADRRGLMLWEYNDVDVWKHENIDDYHYLFSCDPAVNAKEYLPVGYALIATSAPRVWRVARASDA</sequence>
<dbReference type="AlphaFoldDB" id="A0A1A3N7E1"/>
<dbReference type="GO" id="GO:0016763">
    <property type="term" value="F:pentosyltransferase activity"/>
    <property type="evidence" value="ECO:0007669"/>
    <property type="project" value="TreeGrafter"/>
</dbReference>
<keyword evidence="2" id="KW-1003">Cell membrane</keyword>
<feature type="transmembrane region" description="Helical" evidence="8">
    <location>
        <begin position="320"/>
        <end position="339"/>
    </location>
</feature>
<dbReference type="RefSeq" id="WP_065037610.1">
    <property type="nucleotide sequence ID" value="NZ_LZLR01000203.1"/>
</dbReference>
<evidence type="ECO:0000256" key="1">
    <source>
        <dbReference type="ARBA" id="ARBA00004651"/>
    </source>
</evidence>
<dbReference type="PANTHER" id="PTHR33908:SF11">
    <property type="entry name" value="MEMBRANE PROTEIN"/>
    <property type="match status" value="1"/>
</dbReference>
<evidence type="ECO:0000256" key="8">
    <source>
        <dbReference type="SAM" id="Phobius"/>
    </source>
</evidence>
<evidence type="ECO:0000256" key="2">
    <source>
        <dbReference type="ARBA" id="ARBA00022475"/>
    </source>
</evidence>
<gene>
    <name evidence="9" type="ORF">A5635_06630</name>
</gene>
<keyword evidence="7 8" id="KW-0472">Membrane</keyword>
<comment type="subcellular location">
    <subcellularLocation>
        <location evidence="1">Cell membrane</location>
        <topology evidence="1">Multi-pass membrane protein</topology>
    </subcellularLocation>
</comment>
<dbReference type="Proteomes" id="UP000093819">
    <property type="component" value="Unassembled WGS sequence"/>
</dbReference>
<dbReference type="GO" id="GO:0009103">
    <property type="term" value="P:lipopolysaccharide biosynthetic process"/>
    <property type="evidence" value="ECO:0007669"/>
    <property type="project" value="UniProtKB-ARBA"/>
</dbReference>
<comment type="caution">
    <text evidence="9">The sequence shown here is derived from an EMBL/GenBank/DDBJ whole genome shotgun (WGS) entry which is preliminary data.</text>
</comment>
<feature type="transmembrane region" description="Helical" evidence="8">
    <location>
        <begin position="80"/>
        <end position="103"/>
    </location>
</feature>
<dbReference type="PANTHER" id="PTHR33908">
    <property type="entry name" value="MANNOSYLTRANSFERASE YKCB-RELATED"/>
    <property type="match status" value="1"/>
</dbReference>
<name>A0A1A3N7E1_MYCAS</name>
<feature type="transmembrane region" description="Helical" evidence="8">
    <location>
        <begin position="297"/>
        <end position="314"/>
    </location>
</feature>
<feature type="transmembrane region" description="Helical" evidence="8">
    <location>
        <begin position="123"/>
        <end position="146"/>
    </location>
</feature>
<protein>
    <recommendedName>
        <fullName evidence="11">Glycosyltransferase RgtA/B/C/D-like domain-containing protein</fullName>
    </recommendedName>
</protein>
<keyword evidence="5 8" id="KW-0812">Transmembrane</keyword>
<feature type="transmembrane region" description="Helical" evidence="8">
    <location>
        <begin position="153"/>
        <end position="170"/>
    </location>
</feature>
<reference evidence="9 10" key="1">
    <citation type="submission" date="2016-06" db="EMBL/GenBank/DDBJ databases">
        <authorList>
            <person name="Kjaerup R.B."/>
            <person name="Dalgaard T.S."/>
            <person name="Juul-Madsen H.R."/>
        </authorList>
    </citation>
    <scope>NUCLEOTIDE SEQUENCE [LARGE SCALE GENOMIC DNA]</scope>
    <source>
        <strain evidence="9 10">1245335.1</strain>
    </source>
</reference>
<keyword evidence="4" id="KW-0808">Transferase</keyword>
<feature type="transmembrane region" description="Helical" evidence="8">
    <location>
        <begin position="268"/>
        <end position="285"/>
    </location>
</feature>
<dbReference type="OrthoDB" id="4680035at2"/>
<dbReference type="InterPro" id="IPR050297">
    <property type="entry name" value="LipidA_mod_glycosyltrf_83"/>
</dbReference>
<accession>A0A1A3N7E1</accession>
<evidence type="ECO:0000256" key="7">
    <source>
        <dbReference type="ARBA" id="ARBA00023136"/>
    </source>
</evidence>
<keyword evidence="6 8" id="KW-1133">Transmembrane helix</keyword>
<evidence type="ECO:0000313" key="10">
    <source>
        <dbReference type="Proteomes" id="UP000093819"/>
    </source>
</evidence>
<dbReference type="GO" id="GO:0005886">
    <property type="term" value="C:plasma membrane"/>
    <property type="evidence" value="ECO:0007669"/>
    <property type="project" value="UniProtKB-SubCell"/>
</dbReference>
<dbReference type="EMBL" id="LZLR01000203">
    <property type="protein sequence ID" value="OBK16287.1"/>
    <property type="molecule type" value="Genomic_DNA"/>
</dbReference>
<organism evidence="9 10">
    <name type="scientific">Mycobacterium asiaticum</name>
    <dbReference type="NCBI Taxonomy" id="1790"/>
    <lineage>
        <taxon>Bacteria</taxon>
        <taxon>Bacillati</taxon>
        <taxon>Actinomycetota</taxon>
        <taxon>Actinomycetes</taxon>
        <taxon>Mycobacteriales</taxon>
        <taxon>Mycobacteriaceae</taxon>
        <taxon>Mycobacterium</taxon>
    </lineage>
</organism>
<keyword evidence="3" id="KW-0328">Glycosyltransferase</keyword>
<proteinExistence type="predicted"/>
<evidence type="ECO:0008006" key="11">
    <source>
        <dbReference type="Google" id="ProtNLM"/>
    </source>
</evidence>
<evidence type="ECO:0000256" key="4">
    <source>
        <dbReference type="ARBA" id="ARBA00022679"/>
    </source>
</evidence>
<feature type="transmembrane region" description="Helical" evidence="8">
    <location>
        <begin position="200"/>
        <end position="221"/>
    </location>
</feature>
<evidence type="ECO:0000256" key="3">
    <source>
        <dbReference type="ARBA" id="ARBA00022676"/>
    </source>
</evidence>
<feature type="transmembrane region" description="Helical" evidence="8">
    <location>
        <begin position="176"/>
        <end position="193"/>
    </location>
</feature>